<reference evidence="3" key="1">
    <citation type="submission" date="2011-12" db="EMBL/GenBank/DDBJ databases">
        <title>Complete genome sequence of Streptomyces cattleya strain DSM 46488.</title>
        <authorList>
            <person name="Ou H.-Y."/>
            <person name="Li P."/>
            <person name="Zhao C."/>
            <person name="O'Hagan D."/>
            <person name="Deng Z."/>
        </authorList>
    </citation>
    <scope>NUCLEOTIDE SEQUENCE [LARGE SCALE GENOMIC DNA]</scope>
    <source>
        <strain evidence="3">ATCC 35852 / DSM 46488 / JCM 4925 / NBRC 14057 / NRRL 8057</strain>
    </source>
</reference>
<dbReference type="PATRIC" id="fig|1003195.29.peg.5020"/>
<evidence type="ECO:0000313" key="2">
    <source>
        <dbReference type="EMBL" id="AEW97405.1"/>
    </source>
</evidence>
<evidence type="ECO:0000256" key="1">
    <source>
        <dbReference type="SAM" id="MobiDB-lite"/>
    </source>
</evidence>
<protein>
    <submittedName>
        <fullName evidence="2">Uncharacterized protein</fullName>
    </submittedName>
</protein>
<dbReference type="KEGG" id="scy:SCATT_50340"/>
<keyword evidence="3" id="KW-1185">Reference proteome</keyword>
<name>G8X3N1_STREN</name>
<accession>G8X3N1</accession>
<organism evidence="2 3">
    <name type="scientific">Streptantibioticus cattleyicolor (strain ATCC 35852 / DSM 46488 / JCM 4925 / NBRC 14057 / NRRL 8057)</name>
    <name type="common">Streptomyces cattleya</name>
    <dbReference type="NCBI Taxonomy" id="1003195"/>
    <lineage>
        <taxon>Bacteria</taxon>
        <taxon>Bacillati</taxon>
        <taxon>Actinomycetota</taxon>
        <taxon>Actinomycetes</taxon>
        <taxon>Kitasatosporales</taxon>
        <taxon>Streptomycetaceae</taxon>
        <taxon>Streptantibioticus</taxon>
    </lineage>
</organism>
<dbReference type="OrthoDB" id="4251469at2"/>
<dbReference type="eggNOG" id="ENOG5031YU0">
    <property type="taxonomic scope" value="Bacteria"/>
</dbReference>
<sequence>MSSARTPLSSARTPSMALRAAGTVLAVGAVLLAAGCGGQRAAGHPATPATPAPASSSATPARPVQSAWPHQEELDKAANAVEQLGASYPDSYTGLSVDNEGDRLVVYRKPSAAFDAALAKLHTGQRIALRDAPRSQRELQEFRAEVEPLLSRPDKSTGYQLVSVSTGDEKSWTRGVVEVGVHGDLARARRDLSALTHGHVEVRQQDMPVG</sequence>
<gene>
    <name evidence="2" type="ordered locus">SCATT_50340</name>
</gene>
<proteinExistence type="predicted"/>
<feature type="compositionally biased region" description="Low complexity" evidence="1">
    <location>
        <begin position="45"/>
        <end position="61"/>
    </location>
</feature>
<feature type="region of interest" description="Disordered" evidence="1">
    <location>
        <begin position="38"/>
        <end position="64"/>
    </location>
</feature>
<dbReference type="RefSeq" id="WP_014628594.1">
    <property type="nucleotide sequence ID" value="NC_016111.1"/>
</dbReference>
<evidence type="ECO:0000313" key="3">
    <source>
        <dbReference type="Proteomes" id="UP000007842"/>
    </source>
</evidence>
<dbReference type="AlphaFoldDB" id="G8X3N1"/>
<dbReference type="Proteomes" id="UP000007842">
    <property type="component" value="Chromosome"/>
</dbReference>
<dbReference type="HOGENOM" id="CLU_1286486_0_0_11"/>
<dbReference type="EMBL" id="CP003219">
    <property type="protein sequence ID" value="AEW97405.1"/>
    <property type="molecule type" value="Genomic_DNA"/>
</dbReference>
<dbReference type="STRING" id="1003195.SCATT_50340"/>